<evidence type="ECO:0000259" key="2">
    <source>
        <dbReference type="Pfam" id="PF00582"/>
    </source>
</evidence>
<comment type="similarity">
    <text evidence="1">Belongs to the universal stress protein A family.</text>
</comment>
<dbReference type="InterPro" id="IPR014729">
    <property type="entry name" value="Rossmann-like_a/b/a_fold"/>
</dbReference>
<organism evidence="3 4">
    <name type="scientific">Halogeometricum limi</name>
    <dbReference type="NCBI Taxonomy" id="555875"/>
    <lineage>
        <taxon>Archaea</taxon>
        <taxon>Methanobacteriati</taxon>
        <taxon>Methanobacteriota</taxon>
        <taxon>Stenosarchaea group</taxon>
        <taxon>Halobacteria</taxon>
        <taxon>Halobacteriales</taxon>
        <taxon>Haloferacaceae</taxon>
        <taxon>Halogeometricum</taxon>
    </lineage>
</organism>
<dbReference type="PRINTS" id="PR01438">
    <property type="entry name" value="UNVRSLSTRESS"/>
</dbReference>
<keyword evidence="4" id="KW-1185">Reference proteome</keyword>
<dbReference type="InterPro" id="IPR006015">
    <property type="entry name" value="Universal_stress_UspA"/>
</dbReference>
<dbReference type="PANTHER" id="PTHR46268:SF6">
    <property type="entry name" value="UNIVERSAL STRESS PROTEIN UP12"/>
    <property type="match status" value="1"/>
</dbReference>
<accession>A0A1I6IC44</accession>
<dbReference type="EMBL" id="FOYS01000005">
    <property type="protein sequence ID" value="SFR64278.1"/>
    <property type="molecule type" value="Genomic_DNA"/>
</dbReference>
<dbReference type="Proteomes" id="UP000243250">
    <property type="component" value="Unassembled WGS sequence"/>
</dbReference>
<evidence type="ECO:0000256" key="1">
    <source>
        <dbReference type="ARBA" id="ARBA00008791"/>
    </source>
</evidence>
<protein>
    <submittedName>
        <fullName evidence="3">Nucleotide-binding universal stress protein, UspA family</fullName>
    </submittedName>
</protein>
<dbReference type="AlphaFoldDB" id="A0A1I6IC44"/>
<dbReference type="OrthoDB" id="271068at2157"/>
<evidence type="ECO:0000313" key="4">
    <source>
        <dbReference type="Proteomes" id="UP000243250"/>
    </source>
</evidence>
<dbReference type="PANTHER" id="PTHR46268">
    <property type="entry name" value="STRESS RESPONSE PROTEIN NHAX"/>
    <property type="match status" value="1"/>
</dbReference>
<gene>
    <name evidence="3" type="ORF">SAMN04488124_3022</name>
</gene>
<evidence type="ECO:0000313" key="3">
    <source>
        <dbReference type="EMBL" id="SFR64278.1"/>
    </source>
</evidence>
<sequence length="149" mass="16012">MAQTIVVGVGQSDEQRVDAISSAVTKLARDPEDTVVLAHAYDEDDADRIGEMLNIDPAEPELLNTAVPHNTAVKRLMEPLEAEGIALEYYGAFGESHDVLVDAVDELDADFLVVGGRERSPAGKVFFGSTAQRALLQADCPVVFVKADE</sequence>
<feature type="domain" description="UspA" evidence="2">
    <location>
        <begin position="1"/>
        <end position="146"/>
    </location>
</feature>
<name>A0A1I6IC44_9EURY</name>
<dbReference type="InterPro" id="IPR006016">
    <property type="entry name" value="UspA"/>
</dbReference>
<reference evidence="4" key="1">
    <citation type="submission" date="2016-10" db="EMBL/GenBank/DDBJ databases">
        <authorList>
            <person name="Varghese N."/>
            <person name="Submissions S."/>
        </authorList>
    </citation>
    <scope>NUCLEOTIDE SEQUENCE [LARGE SCALE GENOMIC DNA]</scope>
    <source>
        <strain evidence="4">CGMCC 1.8711</strain>
    </source>
</reference>
<proteinExistence type="inferred from homology"/>
<dbReference type="Gene3D" id="3.40.50.620">
    <property type="entry name" value="HUPs"/>
    <property type="match status" value="1"/>
</dbReference>
<dbReference type="STRING" id="555875.SAMN04488124_3022"/>
<dbReference type="RefSeq" id="WP_089882468.1">
    <property type="nucleotide sequence ID" value="NZ_FOYS01000005.1"/>
</dbReference>
<dbReference type="SUPFAM" id="SSF52402">
    <property type="entry name" value="Adenine nucleotide alpha hydrolases-like"/>
    <property type="match status" value="1"/>
</dbReference>
<dbReference type="Pfam" id="PF00582">
    <property type="entry name" value="Usp"/>
    <property type="match status" value="1"/>
</dbReference>